<comment type="catalytic activity">
    <reaction evidence="7">
        <text>L-arginyl-[protein] + 2 S-adenosyl-L-methionine = N(omega),N(omega)'-dimethyl-L-arginyl-[protein] + 2 S-adenosyl-L-homocysteine + 2 H(+)</text>
        <dbReference type="Rhea" id="RHEA:48108"/>
        <dbReference type="Rhea" id="RHEA-COMP:10532"/>
        <dbReference type="Rhea" id="RHEA-COMP:11992"/>
        <dbReference type="ChEBI" id="CHEBI:15378"/>
        <dbReference type="ChEBI" id="CHEBI:29965"/>
        <dbReference type="ChEBI" id="CHEBI:57856"/>
        <dbReference type="ChEBI" id="CHEBI:59789"/>
        <dbReference type="ChEBI" id="CHEBI:88221"/>
        <dbReference type="EC" id="2.1.1.320"/>
    </reaction>
</comment>
<sequence length="1129" mass="124747">METGRSICRLAAWASLVGLVPPSAGPGCTGMELASHCRGAMVLAAAVGASSLSADSMAAAAAEAAAEAATARLQRKRPGQRAHYEPPDVSKDVCWVGDFSKDTCCQGDATTHANCWDDSYSFAECCPNSDCWDGDVFTYAGCCDTEKYGKEGNGACWSGDYNFEHCCLANQSSQSWVDIFVREIDTDQFYGMDEFYTDAQYGDDFGYYSTGRVLGKSDGKTAQEFAHYTTYPMALAPHFGRVFCRIIFIMWIHSEERAPFRVVEMGAGSGQLAYDIRQCVKTNELGIEPPVWRRFVAAFEYVIMERSPALAKRQRERGLRVVPGDAQTKDSCKPVLRALTMSDACGGSDSDSKAPKAPECKESDTGTEETGASVVINNELLDAFAPVKLQLSLFGLPKVTECRAWQEMRIVHVIAEEDLRAITSELQHSDERIEALVSDIRGFTTEVFCRISNSSVGKASSQHTLLSWFYLYHLDRRIIIGTTKTCSCQLPRITCACVSARFDYNRANFQNDVPQRFARFVSSRNMLNAQVGQYRQDVSGIATLTSSKMDASCLMITLILAVCAALSAGRIGMHGAAPPECGLYSGHIASAVLYMGAALWLSARLSALVSLLTRKVRLPIPSTAQLDNARGSGSAFEQQQFGDIFRVPFMRHPEAAPELLEQSSDDEDSKGQRGKSNYDFFGAQKSRTSMSDSRGAMGSGGCDDLEDHAAPEHFKLLSKAQEEWWQYDVYARILMLYGTCQFLFAVTYYSIGTTMSELHGFWISWSLPMLFLLGQVLILRMDIIKGSGNHKLPHAEWAGHLVPYLAISATTLEYRYTYSPNQVILTWVFVFLAYFGHFVMALRFLDLAWPDLNVDLPDEAGKTWWPAHWTVPSGFGKNLWLLALPKKLEHGQHDLLHEMESLQMTGGGVTCRRRRGSAAGGRVKPPGRKALSSSPQALKAQAAKLQRLFQWWFDESVWGQVPEQGQQRLTELWGQYEMARRQVNQVSGPDGGLSSGGEWSAGSAGPPEVARLDQEGTGFGEPVQYFYDKKLGTTTWEAPTKYGKTTSIQDDHAGGCSRSKWQRRWRLYRILAVQGVWHQAGIRPALAAGACGYLHRGLPVVGQAGRGLLRLALRPLTDGHAWVPELILE</sequence>
<evidence type="ECO:0000256" key="2">
    <source>
        <dbReference type="ARBA" id="ARBA00005891"/>
    </source>
</evidence>
<dbReference type="GO" id="GO:0032259">
    <property type="term" value="P:methylation"/>
    <property type="evidence" value="ECO:0007669"/>
    <property type="project" value="UniProtKB-KW"/>
</dbReference>
<dbReference type="GO" id="GO:0035243">
    <property type="term" value="F:protein-arginine omega-N symmetric methyltransferase activity"/>
    <property type="evidence" value="ECO:0007669"/>
    <property type="project" value="UniProtKB-EC"/>
</dbReference>
<dbReference type="OrthoDB" id="407412at2759"/>
<feature type="transmembrane region" description="Helical" evidence="9">
    <location>
        <begin position="761"/>
        <end position="779"/>
    </location>
</feature>
<dbReference type="EMBL" id="CAJNNV010002946">
    <property type="protein sequence ID" value="CAE8588135.1"/>
    <property type="molecule type" value="Genomic_DNA"/>
</dbReference>
<dbReference type="Gene3D" id="3.40.50.12710">
    <property type="match status" value="1"/>
</dbReference>
<dbReference type="EC" id="2.1.1.320" evidence="3"/>
<comment type="subcellular location">
    <subcellularLocation>
        <location evidence="1">Mitochondrion</location>
    </subcellularLocation>
</comment>
<keyword evidence="5" id="KW-0808">Transferase</keyword>
<dbReference type="PANTHER" id="PTHR12049:SF7">
    <property type="entry name" value="PROTEIN ARGININE METHYLTRANSFERASE NDUFAF7, MITOCHONDRIAL"/>
    <property type="match status" value="1"/>
</dbReference>
<dbReference type="Proteomes" id="UP000654075">
    <property type="component" value="Unassembled WGS sequence"/>
</dbReference>
<organism evidence="11 12">
    <name type="scientific">Polarella glacialis</name>
    <name type="common">Dinoflagellate</name>
    <dbReference type="NCBI Taxonomy" id="89957"/>
    <lineage>
        <taxon>Eukaryota</taxon>
        <taxon>Sar</taxon>
        <taxon>Alveolata</taxon>
        <taxon>Dinophyceae</taxon>
        <taxon>Suessiales</taxon>
        <taxon>Suessiaceae</taxon>
        <taxon>Polarella</taxon>
    </lineage>
</organism>
<evidence type="ECO:0000256" key="3">
    <source>
        <dbReference type="ARBA" id="ARBA00011935"/>
    </source>
</evidence>
<keyword evidence="9" id="KW-0812">Transmembrane</keyword>
<feature type="transmembrane region" description="Helical" evidence="9">
    <location>
        <begin position="729"/>
        <end position="749"/>
    </location>
</feature>
<evidence type="ECO:0000313" key="11">
    <source>
        <dbReference type="EMBL" id="CAE8588135.1"/>
    </source>
</evidence>
<feature type="chain" id="PRO_5032777024" description="type II protein arginine methyltransferase" evidence="10">
    <location>
        <begin position="23"/>
        <end position="1129"/>
    </location>
</feature>
<dbReference type="InterPro" id="IPR029063">
    <property type="entry name" value="SAM-dependent_MTases_sf"/>
</dbReference>
<comment type="caution">
    <text evidence="11">The sequence shown here is derived from an EMBL/GenBank/DDBJ whole genome shotgun (WGS) entry which is preliminary data.</text>
</comment>
<evidence type="ECO:0000256" key="5">
    <source>
        <dbReference type="ARBA" id="ARBA00022679"/>
    </source>
</evidence>
<feature type="transmembrane region" description="Helical" evidence="9">
    <location>
        <begin position="553"/>
        <end position="571"/>
    </location>
</feature>
<keyword evidence="4" id="KW-0489">Methyltransferase</keyword>
<comment type="similarity">
    <text evidence="2">Belongs to the NDUFAF7 family.</text>
</comment>
<evidence type="ECO:0000256" key="4">
    <source>
        <dbReference type="ARBA" id="ARBA00022603"/>
    </source>
</evidence>
<evidence type="ECO:0000256" key="6">
    <source>
        <dbReference type="ARBA" id="ARBA00023128"/>
    </source>
</evidence>
<keyword evidence="9" id="KW-1133">Transmembrane helix</keyword>
<name>A0A813DME0_POLGL</name>
<keyword evidence="10" id="KW-0732">Signal</keyword>
<feature type="region of interest" description="Disordered" evidence="8">
    <location>
        <begin position="343"/>
        <end position="368"/>
    </location>
</feature>
<reference evidence="11" key="1">
    <citation type="submission" date="2021-02" db="EMBL/GenBank/DDBJ databases">
        <authorList>
            <person name="Dougan E. K."/>
            <person name="Rhodes N."/>
            <person name="Thang M."/>
            <person name="Chan C."/>
        </authorList>
    </citation>
    <scope>NUCLEOTIDE SEQUENCE</scope>
</reference>
<proteinExistence type="inferred from homology"/>
<keyword evidence="9" id="KW-0472">Membrane</keyword>
<feature type="compositionally biased region" description="Basic and acidic residues" evidence="8">
    <location>
        <begin position="350"/>
        <end position="364"/>
    </location>
</feature>
<dbReference type="PANTHER" id="PTHR12049">
    <property type="entry name" value="PROTEIN ARGININE METHYLTRANSFERASE NDUFAF7, MITOCHONDRIAL"/>
    <property type="match status" value="1"/>
</dbReference>
<keyword evidence="6" id="KW-0496">Mitochondrion</keyword>
<evidence type="ECO:0000256" key="1">
    <source>
        <dbReference type="ARBA" id="ARBA00004173"/>
    </source>
</evidence>
<feature type="transmembrane region" description="Helical" evidence="9">
    <location>
        <begin position="824"/>
        <end position="845"/>
    </location>
</feature>
<accession>A0A813DME0</accession>
<evidence type="ECO:0000256" key="8">
    <source>
        <dbReference type="SAM" id="MobiDB-lite"/>
    </source>
</evidence>
<evidence type="ECO:0000256" key="9">
    <source>
        <dbReference type="SAM" id="Phobius"/>
    </source>
</evidence>
<keyword evidence="12" id="KW-1185">Reference proteome</keyword>
<gene>
    <name evidence="11" type="ORF">PGLA1383_LOCUS6943</name>
</gene>
<feature type="signal peptide" evidence="10">
    <location>
        <begin position="1"/>
        <end position="22"/>
    </location>
</feature>
<feature type="transmembrane region" description="Helical" evidence="9">
    <location>
        <begin position="591"/>
        <end position="612"/>
    </location>
</feature>
<evidence type="ECO:0000256" key="7">
    <source>
        <dbReference type="ARBA" id="ARBA00048612"/>
    </source>
</evidence>
<feature type="region of interest" description="Disordered" evidence="8">
    <location>
        <begin position="913"/>
        <end position="935"/>
    </location>
</feature>
<dbReference type="Pfam" id="PF02636">
    <property type="entry name" value="Methyltransf_28"/>
    <property type="match status" value="1"/>
</dbReference>
<evidence type="ECO:0000313" key="12">
    <source>
        <dbReference type="Proteomes" id="UP000654075"/>
    </source>
</evidence>
<feature type="compositionally biased region" description="Low complexity" evidence="8">
    <location>
        <begin position="996"/>
        <end position="1005"/>
    </location>
</feature>
<evidence type="ECO:0000256" key="10">
    <source>
        <dbReference type="SAM" id="SignalP"/>
    </source>
</evidence>
<dbReference type="InterPro" id="IPR038375">
    <property type="entry name" value="NDUFAF7_sf"/>
</dbReference>
<feature type="region of interest" description="Disordered" evidence="8">
    <location>
        <begin position="660"/>
        <end position="679"/>
    </location>
</feature>
<feature type="region of interest" description="Disordered" evidence="8">
    <location>
        <begin position="985"/>
        <end position="1014"/>
    </location>
</feature>
<dbReference type="AlphaFoldDB" id="A0A813DME0"/>
<dbReference type="InterPro" id="IPR003788">
    <property type="entry name" value="NDUFAF7"/>
</dbReference>
<dbReference type="GO" id="GO:0005739">
    <property type="term" value="C:mitochondrion"/>
    <property type="evidence" value="ECO:0007669"/>
    <property type="project" value="UniProtKB-SubCell"/>
</dbReference>
<protein>
    <recommendedName>
        <fullName evidence="3">type II protein arginine methyltransferase</fullName>
        <ecNumber evidence="3">2.1.1.320</ecNumber>
    </recommendedName>
</protein>
<dbReference type="SUPFAM" id="SSF53335">
    <property type="entry name" value="S-adenosyl-L-methionine-dependent methyltransferases"/>
    <property type="match status" value="1"/>
</dbReference>